<reference evidence="4 5" key="1">
    <citation type="submission" date="2019-02" db="EMBL/GenBank/DDBJ databases">
        <title>Deep-cultivation of Planctomycetes and their phenomic and genomic characterization uncovers novel biology.</title>
        <authorList>
            <person name="Wiegand S."/>
            <person name="Jogler M."/>
            <person name="Boedeker C."/>
            <person name="Pinto D."/>
            <person name="Vollmers J."/>
            <person name="Rivas-Marin E."/>
            <person name="Kohn T."/>
            <person name="Peeters S.H."/>
            <person name="Heuer A."/>
            <person name="Rast P."/>
            <person name="Oberbeckmann S."/>
            <person name="Bunk B."/>
            <person name="Jeske O."/>
            <person name="Meyerdierks A."/>
            <person name="Storesund J.E."/>
            <person name="Kallscheuer N."/>
            <person name="Luecker S."/>
            <person name="Lage O.M."/>
            <person name="Pohl T."/>
            <person name="Merkel B.J."/>
            <person name="Hornburger P."/>
            <person name="Mueller R.-W."/>
            <person name="Bruemmer F."/>
            <person name="Labrenz M."/>
            <person name="Spormann A.M."/>
            <person name="Op den Camp H."/>
            <person name="Overmann J."/>
            <person name="Amann R."/>
            <person name="Jetten M.S.M."/>
            <person name="Mascher T."/>
            <person name="Medema M.H."/>
            <person name="Devos D.P."/>
            <person name="Kaster A.-K."/>
            <person name="Ovreas L."/>
            <person name="Rohde M."/>
            <person name="Galperin M.Y."/>
            <person name="Jogler C."/>
        </authorList>
    </citation>
    <scope>NUCLEOTIDE SEQUENCE [LARGE SCALE GENOMIC DNA]</scope>
    <source>
        <strain evidence="4 5">HG66A1</strain>
    </source>
</reference>
<feature type="compositionally biased region" description="Basic and acidic residues" evidence="2">
    <location>
        <begin position="451"/>
        <end position="460"/>
    </location>
</feature>
<evidence type="ECO:0000256" key="1">
    <source>
        <dbReference type="PROSITE-ProRule" id="PRU00339"/>
    </source>
</evidence>
<keyword evidence="5" id="KW-1185">Reference proteome</keyword>
<organism evidence="4 5">
    <name type="scientific">Gimesia chilikensis</name>
    <dbReference type="NCBI Taxonomy" id="2605989"/>
    <lineage>
        <taxon>Bacteria</taxon>
        <taxon>Pseudomonadati</taxon>
        <taxon>Planctomycetota</taxon>
        <taxon>Planctomycetia</taxon>
        <taxon>Planctomycetales</taxon>
        <taxon>Planctomycetaceae</taxon>
        <taxon>Gimesia</taxon>
    </lineage>
</organism>
<dbReference type="Pfam" id="PF13432">
    <property type="entry name" value="TPR_16"/>
    <property type="match status" value="1"/>
</dbReference>
<gene>
    <name evidence="4" type="ORF">HG66A1_03220</name>
</gene>
<feature type="transmembrane region" description="Helical" evidence="3">
    <location>
        <begin position="21"/>
        <end position="40"/>
    </location>
</feature>
<dbReference type="Pfam" id="PF13181">
    <property type="entry name" value="TPR_8"/>
    <property type="match status" value="1"/>
</dbReference>
<feature type="compositionally biased region" description="Polar residues" evidence="2">
    <location>
        <begin position="463"/>
        <end position="472"/>
    </location>
</feature>
<dbReference type="RefSeq" id="WP_232106733.1">
    <property type="nucleotide sequence ID" value="NZ_CP036266.1"/>
</dbReference>
<dbReference type="Proteomes" id="UP000320421">
    <property type="component" value="Chromosome"/>
</dbReference>
<keyword evidence="1" id="KW-0802">TPR repeat</keyword>
<name>A0A517PGQ8_9PLAN</name>
<dbReference type="SMART" id="SM00028">
    <property type="entry name" value="TPR"/>
    <property type="match status" value="4"/>
</dbReference>
<evidence type="ECO:0000313" key="4">
    <source>
        <dbReference type="EMBL" id="QDT18561.1"/>
    </source>
</evidence>
<protein>
    <submittedName>
        <fullName evidence="4">Tetratricopeptide repeat protein</fullName>
    </submittedName>
</protein>
<evidence type="ECO:0000256" key="3">
    <source>
        <dbReference type="SAM" id="Phobius"/>
    </source>
</evidence>
<accession>A0A517PGQ8</accession>
<keyword evidence="3" id="KW-0812">Transmembrane</keyword>
<dbReference type="InterPro" id="IPR011990">
    <property type="entry name" value="TPR-like_helical_dom_sf"/>
</dbReference>
<keyword evidence="3" id="KW-0472">Membrane</keyword>
<dbReference type="SUPFAM" id="SSF48452">
    <property type="entry name" value="TPR-like"/>
    <property type="match status" value="1"/>
</dbReference>
<dbReference type="Gene3D" id="1.25.40.10">
    <property type="entry name" value="Tetratricopeptide repeat domain"/>
    <property type="match status" value="2"/>
</dbReference>
<dbReference type="EMBL" id="CP036266">
    <property type="protein sequence ID" value="QDT18561.1"/>
    <property type="molecule type" value="Genomic_DNA"/>
</dbReference>
<proteinExistence type="predicted"/>
<evidence type="ECO:0000313" key="5">
    <source>
        <dbReference type="Proteomes" id="UP000320421"/>
    </source>
</evidence>
<dbReference type="InterPro" id="IPR019734">
    <property type="entry name" value="TPR_rpt"/>
</dbReference>
<feature type="region of interest" description="Disordered" evidence="2">
    <location>
        <begin position="451"/>
        <end position="484"/>
    </location>
</feature>
<dbReference type="AlphaFoldDB" id="A0A517PGQ8"/>
<dbReference type="PANTHER" id="PTHR12558">
    <property type="entry name" value="CELL DIVISION CYCLE 16,23,27"/>
    <property type="match status" value="1"/>
</dbReference>
<keyword evidence="3" id="KW-1133">Transmembrane helix</keyword>
<dbReference type="PANTHER" id="PTHR12558:SF13">
    <property type="entry name" value="CELL DIVISION CYCLE PROTEIN 27 HOMOLOG"/>
    <property type="match status" value="1"/>
</dbReference>
<dbReference type="PROSITE" id="PS50005">
    <property type="entry name" value="TPR"/>
    <property type="match status" value="1"/>
</dbReference>
<feature type="repeat" description="TPR" evidence="1">
    <location>
        <begin position="216"/>
        <end position="249"/>
    </location>
</feature>
<evidence type="ECO:0000256" key="2">
    <source>
        <dbReference type="SAM" id="MobiDB-lite"/>
    </source>
</evidence>
<sequence>MRSQATDSTETNTKTTARKKRLLVVGLILLGIVGSAPFWGQGLWVDFCQQRAGANLLARDPERALEWIASAERYAAENPRTTLLKARALRKAHDVEGAYTALKNYFELAGATPAFEQEQWLLKAQVGDNSDLQMHLGKMLIEPTGSIQDICETYANSCILNYQFDDALKILQLWEADFPDDPLPNFMRGKMYEHNLAWKEAGVEYESSLSKDPGFAPAAYSLGRIQLTLKKTEQALEYYQRAVESADQPGPAQVGVARCLRLLNRNAEAKALLQEVLANEPEALQKAYQALGDHKAAALSEPQLEMARLELGAKNYEAALKWLEPAAEANPLDLGIKNSLVQVYSRLGRKEEARELGQVVKETNEVLAEIPKLLDQVQVNPGDVALRFEIGRKYLKYVSEEQGVVWLNSVLSYQPNHRGAHQELAKYYEQNLSRGPNFERLARLHRQRAEELAGHGENRDVPVSTNENNPQATPVEEPVKASQP</sequence>